<comment type="similarity">
    <text evidence="1">Belongs to the bHLH protein family.</text>
</comment>
<dbReference type="Proteomes" id="UP000504607">
    <property type="component" value="Chromosome 4"/>
</dbReference>
<dbReference type="InterPro" id="IPR036638">
    <property type="entry name" value="HLH_DNA-bd_sf"/>
</dbReference>
<keyword evidence="2" id="KW-0805">Transcription regulation</keyword>
<dbReference type="SMART" id="SM00353">
    <property type="entry name" value="HLH"/>
    <property type="match status" value="1"/>
</dbReference>
<dbReference type="GO" id="GO:0048658">
    <property type="term" value="P:anther wall tapetum development"/>
    <property type="evidence" value="ECO:0007669"/>
    <property type="project" value="InterPro"/>
</dbReference>
<protein>
    <submittedName>
        <fullName evidence="8">Transcription factor EAT1-like</fullName>
    </submittedName>
</protein>
<evidence type="ECO:0000256" key="3">
    <source>
        <dbReference type="ARBA" id="ARBA00023163"/>
    </source>
</evidence>
<dbReference type="OrthoDB" id="1932168at2759"/>
<keyword evidence="3" id="KW-0804">Transcription</keyword>
<evidence type="ECO:0000313" key="8">
    <source>
        <dbReference type="RefSeq" id="XP_010918188.1"/>
    </source>
</evidence>
<dbReference type="GeneID" id="105042596"/>
<name>A0A6I9R0F1_ELAGV</name>
<dbReference type="Pfam" id="PF00010">
    <property type="entry name" value="HLH"/>
    <property type="match status" value="1"/>
</dbReference>
<proteinExistence type="inferred from homology"/>
<dbReference type="FunFam" id="4.10.280.10:FF:000109">
    <property type="entry name" value="Transcription factor bHLH91-like"/>
    <property type="match status" value="1"/>
</dbReference>
<evidence type="ECO:0000259" key="6">
    <source>
        <dbReference type="PROSITE" id="PS50888"/>
    </source>
</evidence>
<evidence type="ECO:0000256" key="2">
    <source>
        <dbReference type="ARBA" id="ARBA00023015"/>
    </source>
</evidence>
<organism evidence="7 8">
    <name type="scientific">Elaeis guineensis var. tenera</name>
    <name type="common">Oil palm</name>
    <dbReference type="NCBI Taxonomy" id="51953"/>
    <lineage>
        <taxon>Eukaryota</taxon>
        <taxon>Viridiplantae</taxon>
        <taxon>Streptophyta</taxon>
        <taxon>Embryophyta</taxon>
        <taxon>Tracheophyta</taxon>
        <taxon>Spermatophyta</taxon>
        <taxon>Magnoliopsida</taxon>
        <taxon>Liliopsida</taxon>
        <taxon>Arecaceae</taxon>
        <taxon>Arecoideae</taxon>
        <taxon>Cocoseae</taxon>
        <taxon>Elaeidinae</taxon>
        <taxon>Elaeis</taxon>
    </lineage>
</organism>
<reference evidence="8" key="1">
    <citation type="submission" date="2025-08" db="UniProtKB">
        <authorList>
            <consortium name="RefSeq"/>
        </authorList>
    </citation>
    <scope>IDENTIFICATION</scope>
</reference>
<sequence length="493" mass="54907">MFDENGYLDPPYDPNPLPATLVPSPSLAPTYDNSNNTTTNNNSGLEDNIRISTFSLEDLSNPNNLPSDEAAMVMGLDHLQHQLGFDLEQELHSHMIQDAPPMGGTNIWDSTMQDIQDSTIHHQQNYEGQQQHTAVQQNLQSYDDTPYPDPSSHMVAPDLLNLLKLPTIAPMFPPTTSISFSNPSLKPRNIPLDVYSELPGAAVPDNGPMLYDSSLHLGYPAPQPHLLKDLFHSLPQNYGLFCGVDEGEAMVGVGGGIGGGHVFQEMDGRQFDSTVLDYRREMGGLGKGEVKPNFATERQRREQLNEKYKALRSLVPNPTKSDRASIVGDAIEYIKELLRTIEELKLLVGKKRHGRERIKMMTMEDEGTADMESSSMRPLRVDNDHPFNGALRSSWLQRRSKESTVDVRIIDDEVYIKLIQKKKANCLLYIAKVFDELQLELIHASGGNIGDHYSFLFNTKICEGSSAYAGAIAKKVLEVVDRQQPALTFPASF</sequence>
<keyword evidence="4" id="KW-0539">Nucleus</keyword>
<dbReference type="RefSeq" id="XP_010918188.1">
    <property type="nucleotide sequence ID" value="XM_010919886.1"/>
</dbReference>
<accession>A0A6I9R0F1</accession>
<dbReference type="PROSITE" id="PS50888">
    <property type="entry name" value="BHLH"/>
    <property type="match status" value="1"/>
</dbReference>
<feature type="compositionally biased region" description="Low complexity" evidence="5">
    <location>
        <begin position="33"/>
        <end position="43"/>
    </location>
</feature>
<dbReference type="FunCoup" id="A0A6I9R0F1">
    <property type="interactions" value="833"/>
</dbReference>
<gene>
    <name evidence="8" type="primary">LOC105042596</name>
</gene>
<feature type="compositionally biased region" description="Low complexity" evidence="5">
    <location>
        <begin position="1"/>
        <end position="10"/>
    </location>
</feature>
<evidence type="ECO:0000313" key="7">
    <source>
        <dbReference type="Proteomes" id="UP000504607"/>
    </source>
</evidence>
<evidence type="ECO:0000256" key="4">
    <source>
        <dbReference type="ARBA" id="ARBA00023242"/>
    </source>
</evidence>
<evidence type="ECO:0000256" key="1">
    <source>
        <dbReference type="ARBA" id="ARBA00005510"/>
    </source>
</evidence>
<dbReference type="CDD" id="cd18918">
    <property type="entry name" value="bHLH_AtMYC1_like"/>
    <property type="match status" value="1"/>
</dbReference>
<evidence type="ECO:0000256" key="5">
    <source>
        <dbReference type="SAM" id="MobiDB-lite"/>
    </source>
</evidence>
<feature type="domain" description="BHLH" evidence="6">
    <location>
        <begin position="288"/>
        <end position="337"/>
    </location>
</feature>
<dbReference type="InParanoid" id="A0A6I9R0F1"/>
<dbReference type="KEGG" id="egu:105042596"/>
<dbReference type="InterPro" id="IPR045895">
    <property type="entry name" value="bHLH91-like"/>
</dbReference>
<dbReference type="GO" id="GO:0046983">
    <property type="term" value="F:protein dimerization activity"/>
    <property type="evidence" value="ECO:0007669"/>
    <property type="project" value="InterPro"/>
</dbReference>
<dbReference type="PANTHER" id="PTHR46834:SF1">
    <property type="entry name" value="TRANSCRIPTION FACTOR BHLH10"/>
    <property type="match status" value="1"/>
</dbReference>
<dbReference type="GO" id="GO:0006355">
    <property type="term" value="P:regulation of DNA-templated transcription"/>
    <property type="evidence" value="ECO:0007669"/>
    <property type="project" value="InterPro"/>
</dbReference>
<dbReference type="Gene3D" id="4.10.280.10">
    <property type="entry name" value="Helix-loop-helix DNA-binding domain"/>
    <property type="match status" value="1"/>
</dbReference>
<feature type="region of interest" description="Disordered" evidence="5">
    <location>
        <begin position="1"/>
        <end position="46"/>
    </location>
</feature>
<dbReference type="SUPFAM" id="SSF47459">
    <property type="entry name" value="HLH, helix-loop-helix DNA-binding domain"/>
    <property type="match status" value="1"/>
</dbReference>
<dbReference type="InterPro" id="IPR045896">
    <property type="entry name" value="MYC1-like_bHLH"/>
</dbReference>
<dbReference type="AlphaFoldDB" id="A0A6I9R0F1"/>
<keyword evidence="7" id="KW-1185">Reference proteome</keyword>
<dbReference type="InterPro" id="IPR011598">
    <property type="entry name" value="bHLH_dom"/>
</dbReference>
<dbReference type="PANTHER" id="PTHR46834">
    <property type="entry name" value="TRANSCRIPTION FACTOR BHLH91"/>
    <property type="match status" value="1"/>
</dbReference>